<feature type="transmembrane region" description="Helical" evidence="15">
    <location>
        <begin position="113"/>
        <end position="134"/>
    </location>
</feature>
<dbReference type="OrthoDB" id="9807790at2"/>
<protein>
    <recommendedName>
        <fullName evidence="16">FtsK domain-containing protein</fullName>
    </recommendedName>
</protein>
<dbReference type="InterPro" id="IPR002543">
    <property type="entry name" value="FtsK_dom"/>
</dbReference>
<reference evidence="17 18" key="1">
    <citation type="submission" date="2019-07" db="EMBL/GenBank/DDBJ databases">
        <title>Whole genome shotgun sequence of Brevifollis gellanilyticus NBRC 108608.</title>
        <authorList>
            <person name="Hosoyama A."/>
            <person name="Uohara A."/>
            <person name="Ohji S."/>
            <person name="Ichikawa N."/>
        </authorList>
    </citation>
    <scope>NUCLEOTIDE SEQUENCE [LARGE SCALE GENOMIC DNA]</scope>
    <source>
        <strain evidence="17 18">NBRC 108608</strain>
    </source>
</reference>
<dbReference type="PANTHER" id="PTHR22683:SF41">
    <property type="entry name" value="DNA TRANSLOCASE FTSK"/>
    <property type="match status" value="1"/>
</dbReference>
<feature type="transmembrane region" description="Helical" evidence="15">
    <location>
        <begin position="140"/>
        <end position="162"/>
    </location>
</feature>
<dbReference type="Gene3D" id="3.30.980.40">
    <property type="match status" value="1"/>
</dbReference>
<evidence type="ECO:0000256" key="11">
    <source>
        <dbReference type="ARBA" id="ARBA00023136"/>
    </source>
</evidence>
<evidence type="ECO:0000313" key="17">
    <source>
        <dbReference type="EMBL" id="GEP43860.1"/>
    </source>
</evidence>
<dbReference type="InterPro" id="IPR050206">
    <property type="entry name" value="FtsK/SpoIIIE/SftA"/>
</dbReference>
<feature type="transmembrane region" description="Helical" evidence="15">
    <location>
        <begin position="68"/>
        <end position="92"/>
    </location>
</feature>
<dbReference type="InterPro" id="IPR025199">
    <property type="entry name" value="FtsK_4TM"/>
</dbReference>
<dbReference type="SMART" id="SM00843">
    <property type="entry name" value="Ftsk_gamma"/>
    <property type="match status" value="1"/>
</dbReference>
<evidence type="ECO:0000256" key="1">
    <source>
        <dbReference type="ARBA" id="ARBA00004651"/>
    </source>
</evidence>
<feature type="region of interest" description="Disordered" evidence="14">
    <location>
        <begin position="888"/>
        <end position="912"/>
    </location>
</feature>
<comment type="caution">
    <text evidence="17">The sequence shown here is derived from an EMBL/GenBank/DDBJ whole genome shotgun (WGS) entry which is preliminary data.</text>
</comment>
<keyword evidence="6 13" id="KW-0547">Nucleotide-binding</keyword>
<keyword evidence="18" id="KW-1185">Reference proteome</keyword>
<dbReference type="GO" id="GO:0005524">
    <property type="term" value="F:ATP binding"/>
    <property type="evidence" value="ECO:0007669"/>
    <property type="project" value="UniProtKB-UniRule"/>
</dbReference>
<dbReference type="Gene3D" id="3.40.50.300">
    <property type="entry name" value="P-loop containing nucleotide triphosphate hydrolases"/>
    <property type="match status" value="2"/>
</dbReference>
<comment type="similarity">
    <text evidence="2">Belongs to the FtsK/SpoIIIE/SftA family.</text>
</comment>
<keyword evidence="5 15" id="KW-0812">Transmembrane</keyword>
<dbReference type="EMBL" id="BKAG01000022">
    <property type="protein sequence ID" value="GEP43860.1"/>
    <property type="molecule type" value="Genomic_DNA"/>
</dbReference>
<dbReference type="PROSITE" id="PS50901">
    <property type="entry name" value="FTSK"/>
    <property type="match status" value="1"/>
</dbReference>
<dbReference type="AlphaFoldDB" id="A0A512MAV5"/>
<name>A0A512MAV5_9BACT</name>
<proteinExistence type="inferred from homology"/>
<dbReference type="InterPro" id="IPR041027">
    <property type="entry name" value="FtsK_alpha"/>
</dbReference>
<keyword evidence="8 13" id="KW-0067">ATP-binding</keyword>
<evidence type="ECO:0000256" key="12">
    <source>
        <dbReference type="ARBA" id="ARBA00023306"/>
    </source>
</evidence>
<dbReference type="Pfam" id="PF01580">
    <property type="entry name" value="FtsK_SpoIIIE"/>
    <property type="match status" value="2"/>
</dbReference>
<comment type="subcellular location">
    <subcellularLocation>
        <location evidence="1">Cell membrane</location>
        <topology evidence="1">Multi-pass membrane protein</topology>
    </subcellularLocation>
</comment>
<keyword evidence="3" id="KW-1003">Cell membrane</keyword>
<feature type="transmembrane region" description="Helical" evidence="15">
    <location>
        <begin position="21"/>
        <end position="44"/>
    </location>
</feature>
<dbReference type="Pfam" id="PF13491">
    <property type="entry name" value="FtsK_4TM"/>
    <property type="match status" value="1"/>
</dbReference>
<evidence type="ECO:0000256" key="2">
    <source>
        <dbReference type="ARBA" id="ARBA00006474"/>
    </source>
</evidence>
<evidence type="ECO:0000256" key="14">
    <source>
        <dbReference type="SAM" id="MobiDB-lite"/>
    </source>
</evidence>
<accession>A0A512MAV5</accession>
<keyword evidence="9 15" id="KW-1133">Transmembrane helix</keyword>
<evidence type="ECO:0000313" key="18">
    <source>
        <dbReference type="Proteomes" id="UP000321577"/>
    </source>
</evidence>
<keyword evidence="11 15" id="KW-0472">Membrane</keyword>
<feature type="region of interest" description="Disordered" evidence="14">
    <location>
        <begin position="694"/>
        <end position="746"/>
    </location>
</feature>
<dbReference type="InterPro" id="IPR036388">
    <property type="entry name" value="WH-like_DNA-bd_sf"/>
</dbReference>
<dbReference type="GO" id="GO:0007059">
    <property type="term" value="P:chromosome segregation"/>
    <property type="evidence" value="ECO:0007669"/>
    <property type="project" value="UniProtKB-KW"/>
</dbReference>
<dbReference type="SUPFAM" id="SSF46785">
    <property type="entry name" value="Winged helix' DNA-binding domain"/>
    <property type="match status" value="1"/>
</dbReference>
<evidence type="ECO:0000256" key="4">
    <source>
        <dbReference type="ARBA" id="ARBA00022618"/>
    </source>
</evidence>
<keyword evidence="4" id="KW-0132">Cell division</keyword>
<evidence type="ECO:0000259" key="16">
    <source>
        <dbReference type="PROSITE" id="PS50901"/>
    </source>
</evidence>
<dbReference type="Gene3D" id="1.10.10.10">
    <property type="entry name" value="Winged helix-like DNA-binding domain superfamily/Winged helix DNA-binding domain"/>
    <property type="match status" value="1"/>
</dbReference>
<evidence type="ECO:0000256" key="8">
    <source>
        <dbReference type="ARBA" id="ARBA00022840"/>
    </source>
</evidence>
<gene>
    <name evidence="17" type="ORF">BGE01nite_31510</name>
</gene>
<sequence>MPQVPPAARPQRARDQKQASAWNDPIGIGMLVISAMLLLALISYDPRDLPSWIPGSLALEEDTVTRNFIGVVGAILAWAGLWLAGWAIYLVPVSMTWFGVCKLASNIKVSGRSWLGVALMVISAAAILAVQGILSSRDDITPHGGGGGLGYLIGGSIFANLLGTLGSTILFIAIYGVGFFLASGLHPMMVIEEVRGEIERWIEQNRVRREMAARLAEEEEIAAARAAAAGSPAPARRRKPQEVSPDIATPISTPAGKLVTPELGLTFEPKIIDASVSRTHNDEDDSKPKLSEVWQKKRAQKMEQAPHGTLGSLTVLFKDYKLPELDLLHWPEEAAKPVDKKEMLAVQETIVRALASFGVKVEAGDITRGPAITRYEVRPVDGLRVARIAALDDDIARATCAERINILAPIPGKDTVGIELANRDKVVVPIRELLEDDIFLNGKAKIPIALGKDVYGKTIIGDLAAMPHLLVAGSTGSGKSVCINGIITSLLCRFAPDELRFIMIDPKVVEMQNYAKLPHLALPVVTDPKKALMALRWVVKEMEGRYQMFASEACRNFEAFNNRNRKRIVPGGAAAVAAATAGAGGAVTAPAAASRGGMNPRPGPAMAANEMAAPTGAPVRKANIVAKSAAAPKITAIVPDVPFGSSIAALDEYAAEITKPVRKSNAFAQAAAMADAAQDGMHPEQVRLDYIADTDSAPWGSSDDDEDEDTTHEVNMSDDEDEDSLPIDDSGTWTGDSVPPPPRRHEVVIPDTLPYIVVIIDELADLMQTAPADIEGAIARITQMARAAGIHLIVATQTPRADVITGVIKANIPTRIAFQVASALDSRVILDRKGAENLVGKGDMLYVPPGGAQPIRSQGALVTDDEIHAIVSHCSDQGRPVYDVRVESDADGGDFMSDDEDGDESNGVSSEEEETLEKCLEVMRQEKKASTSLFQRRLRLGYGRAARMMDILEMRGIIGPGDGAKPREILVSLDMI</sequence>
<evidence type="ECO:0000256" key="9">
    <source>
        <dbReference type="ARBA" id="ARBA00022989"/>
    </source>
</evidence>
<evidence type="ECO:0000256" key="6">
    <source>
        <dbReference type="ARBA" id="ARBA00022741"/>
    </source>
</evidence>
<evidence type="ECO:0000256" key="5">
    <source>
        <dbReference type="ARBA" id="ARBA00022692"/>
    </source>
</evidence>
<dbReference type="Pfam" id="PF17854">
    <property type="entry name" value="FtsK_alpha"/>
    <property type="match status" value="1"/>
</dbReference>
<feature type="compositionally biased region" description="Acidic residues" evidence="14">
    <location>
        <begin position="889"/>
        <end position="912"/>
    </location>
</feature>
<organism evidence="17 18">
    <name type="scientific">Brevifollis gellanilyticus</name>
    <dbReference type="NCBI Taxonomy" id="748831"/>
    <lineage>
        <taxon>Bacteria</taxon>
        <taxon>Pseudomonadati</taxon>
        <taxon>Verrucomicrobiota</taxon>
        <taxon>Verrucomicrobiia</taxon>
        <taxon>Verrucomicrobiales</taxon>
        <taxon>Verrucomicrobiaceae</taxon>
    </lineage>
</organism>
<keyword evidence="10" id="KW-0238">DNA-binding</keyword>
<evidence type="ECO:0000256" key="13">
    <source>
        <dbReference type="PROSITE-ProRule" id="PRU00289"/>
    </source>
</evidence>
<dbReference type="PANTHER" id="PTHR22683">
    <property type="entry name" value="SPORULATION PROTEIN RELATED"/>
    <property type="match status" value="1"/>
</dbReference>
<feature type="binding site" evidence="13">
    <location>
        <begin position="473"/>
        <end position="480"/>
    </location>
    <ligand>
        <name>ATP</name>
        <dbReference type="ChEBI" id="CHEBI:30616"/>
    </ligand>
</feature>
<dbReference type="SUPFAM" id="SSF52540">
    <property type="entry name" value="P-loop containing nucleoside triphosphate hydrolases"/>
    <property type="match status" value="1"/>
</dbReference>
<dbReference type="RefSeq" id="WP_146851423.1">
    <property type="nucleotide sequence ID" value="NZ_BKAG01000022.1"/>
</dbReference>
<evidence type="ECO:0000256" key="15">
    <source>
        <dbReference type="SAM" id="Phobius"/>
    </source>
</evidence>
<dbReference type="InterPro" id="IPR036390">
    <property type="entry name" value="WH_DNA-bd_sf"/>
</dbReference>
<keyword evidence="7" id="KW-0159">Chromosome partition</keyword>
<evidence type="ECO:0000256" key="10">
    <source>
        <dbReference type="ARBA" id="ARBA00023125"/>
    </source>
</evidence>
<dbReference type="InterPro" id="IPR027417">
    <property type="entry name" value="P-loop_NTPase"/>
</dbReference>
<feature type="transmembrane region" description="Helical" evidence="15">
    <location>
        <begin position="169"/>
        <end position="189"/>
    </location>
</feature>
<dbReference type="Pfam" id="PF09397">
    <property type="entry name" value="FtsK_gamma"/>
    <property type="match status" value="1"/>
</dbReference>
<dbReference type="GO" id="GO:0051301">
    <property type="term" value="P:cell division"/>
    <property type="evidence" value="ECO:0007669"/>
    <property type="project" value="UniProtKB-KW"/>
</dbReference>
<dbReference type="Proteomes" id="UP000321577">
    <property type="component" value="Unassembled WGS sequence"/>
</dbReference>
<feature type="domain" description="FtsK" evidence="16">
    <location>
        <begin position="456"/>
        <end position="827"/>
    </location>
</feature>
<dbReference type="GO" id="GO:0003677">
    <property type="term" value="F:DNA binding"/>
    <property type="evidence" value="ECO:0007669"/>
    <property type="project" value="UniProtKB-KW"/>
</dbReference>
<dbReference type="GO" id="GO:0005886">
    <property type="term" value="C:plasma membrane"/>
    <property type="evidence" value="ECO:0007669"/>
    <property type="project" value="UniProtKB-SubCell"/>
</dbReference>
<dbReference type="InterPro" id="IPR018541">
    <property type="entry name" value="Ftsk_gamma"/>
</dbReference>
<feature type="compositionally biased region" description="Acidic residues" evidence="14">
    <location>
        <begin position="702"/>
        <end position="726"/>
    </location>
</feature>
<keyword evidence="12" id="KW-0131">Cell cycle</keyword>
<evidence type="ECO:0000256" key="7">
    <source>
        <dbReference type="ARBA" id="ARBA00022829"/>
    </source>
</evidence>
<evidence type="ECO:0000256" key="3">
    <source>
        <dbReference type="ARBA" id="ARBA00022475"/>
    </source>
</evidence>
<feature type="region of interest" description="Disordered" evidence="14">
    <location>
        <begin position="226"/>
        <end position="255"/>
    </location>
</feature>